<dbReference type="PROSITE" id="PS50125">
    <property type="entry name" value="GUANYLATE_CYCLASE_2"/>
    <property type="match status" value="1"/>
</dbReference>
<dbReference type="EMBL" id="MVHT01000069">
    <property type="protein sequence ID" value="ORA98017.1"/>
    <property type="molecule type" value="Genomic_DNA"/>
</dbReference>
<dbReference type="Pfam" id="PF00211">
    <property type="entry name" value="Guanylate_cyc"/>
    <property type="match status" value="1"/>
</dbReference>
<dbReference type="CDD" id="cd07302">
    <property type="entry name" value="CHD"/>
    <property type="match status" value="1"/>
</dbReference>
<protein>
    <submittedName>
        <fullName evidence="2">Adenylate/guanylate cyclase domain-containing protein</fullName>
    </submittedName>
</protein>
<dbReference type="InterPro" id="IPR001054">
    <property type="entry name" value="A/G_cyclase"/>
</dbReference>
<comment type="caution">
    <text evidence="2">The sequence shown here is derived from an EMBL/GenBank/DDBJ whole genome shotgun (WGS) entry which is preliminary data.</text>
</comment>
<evidence type="ECO:0000259" key="1">
    <source>
        <dbReference type="PROSITE" id="PS50125"/>
    </source>
</evidence>
<dbReference type="PANTHER" id="PTHR43433">
    <property type="entry name" value="HYDROLASE, ALPHA/BETA FOLD FAMILY PROTEIN"/>
    <property type="match status" value="1"/>
</dbReference>
<evidence type="ECO:0000313" key="2">
    <source>
        <dbReference type="EMBL" id="ORA98017.1"/>
    </source>
</evidence>
<dbReference type="GO" id="GO:0035556">
    <property type="term" value="P:intracellular signal transduction"/>
    <property type="evidence" value="ECO:0007669"/>
    <property type="project" value="InterPro"/>
</dbReference>
<dbReference type="RefSeq" id="WP_069420914.1">
    <property type="nucleotide sequence ID" value="NZ_CBCRZH010000107.1"/>
</dbReference>
<dbReference type="PANTHER" id="PTHR43433:SF8">
    <property type="entry name" value="BIFUNCTIONAL LIPASE_ADENYLATE CYCLASE LIPJ"/>
    <property type="match status" value="1"/>
</dbReference>
<keyword evidence="3" id="KW-1185">Reference proteome</keyword>
<dbReference type="SUPFAM" id="SSF55073">
    <property type="entry name" value="Nucleotide cyclase"/>
    <property type="match status" value="1"/>
</dbReference>
<dbReference type="InterPro" id="IPR050471">
    <property type="entry name" value="AB_hydrolase"/>
</dbReference>
<dbReference type="InterPro" id="IPR000073">
    <property type="entry name" value="AB_hydrolase_1"/>
</dbReference>
<accession>A0A1E3S9S9</accession>
<dbReference type="OrthoDB" id="27092at2"/>
<dbReference type="STRING" id="28445.BHQ20_20080"/>
<evidence type="ECO:0000313" key="3">
    <source>
        <dbReference type="Proteomes" id="UP000192739"/>
    </source>
</evidence>
<dbReference type="InterPro" id="IPR029787">
    <property type="entry name" value="Nucleotide_cyclase"/>
</dbReference>
<dbReference type="PRINTS" id="PR00111">
    <property type="entry name" value="ABHYDROLASE"/>
</dbReference>
<dbReference type="AlphaFoldDB" id="A0A1E3S9S9"/>
<dbReference type="GO" id="GO:0009190">
    <property type="term" value="P:cyclic nucleotide biosynthetic process"/>
    <property type="evidence" value="ECO:0007669"/>
    <property type="project" value="InterPro"/>
</dbReference>
<dbReference type="Gene3D" id="3.40.50.1820">
    <property type="entry name" value="alpha/beta hydrolase"/>
    <property type="match status" value="1"/>
</dbReference>
<dbReference type="InterPro" id="IPR029058">
    <property type="entry name" value="AB_hydrolase_fold"/>
</dbReference>
<feature type="domain" description="Guanylate cyclase" evidence="1">
    <location>
        <begin position="290"/>
        <end position="397"/>
    </location>
</feature>
<dbReference type="Pfam" id="PF00561">
    <property type="entry name" value="Abhydrolase_1"/>
    <property type="match status" value="1"/>
</dbReference>
<reference evidence="2 3" key="1">
    <citation type="submission" date="2017-02" db="EMBL/GenBank/DDBJ databases">
        <title>The new phylogeny of genus Mycobacterium.</title>
        <authorList>
            <person name="Tortoli E."/>
            <person name="Trovato A."/>
            <person name="Cirillo D.M."/>
        </authorList>
    </citation>
    <scope>NUCLEOTIDE SEQUENCE [LARGE SCALE GENOMIC DNA]</scope>
    <source>
        <strain evidence="2 3">DSM 44049</strain>
    </source>
</reference>
<dbReference type="SUPFAM" id="SSF53474">
    <property type="entry name" value="alpha/beta-Hydrolases"/>
    <property type="match status" value="1"/>
</dbReference>
<dbReference type="SMART" id="SM00044">
    <property type="entry name" value="CYCc"/>
    <property type="match status" value="1"/>
</dbReference>
<gene>
    <name evidence="2" type="ORF">BST27_21385</name>
</gene>
<dbReference type="Gene3D" id="3.30.70.1230">
    <property type="entry name" value="Nucleotide cyclase"/>
    <property type="match status" value="1"/>
</dbReference>
<dbReference type="Proteomes" id="UP000192739">
    <property type="component" value="Unassembled WGS sequence"/>
</dbReference>
<organism evidence="2 3">
    <name type="scientific">Mycobacterium intermedium</name>
    <dbReference type="NCBI Taxonomy" id="28445"/>
    <lineage>
        <taxon>Bacteria</taxon>
        <taxon>Bacillati</taxon>
        <taxon>Actinomycetota</taxon>
        <taxon>Actinomycetes</taxon>
        <taxon>Mycobacteriales</taxon>
        <taxon>Mycobacteriaceae</taxon>
        <taxon>Mycobacterium</taxon>
        <taxon>Mycobacterium simiae complex</taxon>
    </lineage>
</organism>
<proteinExistence type="predicted"/>
<name>A0A1E3S9S9_MYCIE</name>
<dbReference type="GO" id="GO:0004016">
    <property type="term" value="F:adenylate cyclase activity"/>
    <property type="evidence" value="ECO:0007669"/>
    <property type="project" value="UniProtKB-ARBA"/>
</dbReference>
<sequence length="444" mass="47641">MRDDRVRYARNGDVHLAYRIFGDSEPTVIWVPGWMVSDVDAIDEPGSPYAPNIERMSQQGRSVVWDRRGTGLSDPAAHLLSLNDRLDDLVAIVDAVGVERFGLFGTSEGGAVCILYAATHPERVSLLALFGTAARFSQDPPDFPWGFTAEEVQSHVAEIENDWGRGALADLFYGRAADAPGVREMFGKLQRSVSSPAMARLWWQAFMETDVRAVLGAVRVPTLVLAREGDDLVPVESAAALAAGIPNAQFHLLPPGPHTPFDVANVLVDALLDFFTGESGAPAEERVLKTVVFTDIVSSTEKLTAVGDSAWRQQLNSHDAVVDSLLSRFDGIRAKHTGDGVFALFDAPTKAARCVLEMVPALAGRGIAIRAGIHTGECERRGDEWSGVAVHIGARIGALAGAGEVLASRTVRDLSTGSGLAFETLGPRQLKGLPEPIEVFGVTR</sequence>